<reference evidence="3 4" key="1">
    <citation type="submission" date="2020-08" db="EMBL/GenBank/DDBJ databases">
        <title>A Genomic Blueprint of the Chicken Gut Microbiome.</title>
        <authorList>
            <person name="Gilroy R."/>
            <person name="Ravi A."/>
            <person name="Getino M."/>
            <person name="Pursley I."/>
            <person name="Horton D.L."/>
            <person name="Alikhan N.-F."/>
            <person name="Baker D."/>
            <person name="Gharbi K."/>
            <person name="Hall N."/>
            <person name="Watson M."/>
            <person name="Adriaenssens E.M."/>
            <person name="Foster-Nyarko E."/>
            <person name="Jarju S."/>
            <person name="Secka A."/>
            <person name="Antonio M."/>
            <person name="Oren A."/>
            <person name="Chaudhuri R."/>
            <person name="La Ragione R.M."/>
            <person name="Hildebrand F."/>
            <person name="Pallen M.J."/>
        </authorList>
    </citation>
    <scope>NUCLEOTIDE SEQUENCE [LARGE SCALE GENOMIC DNA]</scope>
    <source>
        <strain evidence="3 4">Re57</strain>
    </source>
</reference>
<keyword evidence="1" id="KW-0378">Hydrolase</keyword>
<evidence type="ECO:0000313" key="3">
    <source>
        <dbReference type="EMBL" id="MBD8021724.1"/>
    </source>
</evidence>
<evidence type="ECO:0000259" key="2">
    <source>
        <dbReference type="Pfam" id="PF00326"/>
    </source>
</evidence>
<protein>
    <submittedName>
        <fullName evidence="3">S9 family peptidase</fullName>
    </submittedName>
</protein>
<evidence type="ECO:0000256" key="1">
    <source>
        <dbReference type="ARBA" id="ARBA00022801"/>
    </source>
</evidence>
<dbReference type="RefSeq" id="WP_191727258.1">
    <property type="nucleotide sequence ID" value="NZ_JACSPY010000018.1"/>
</dbReference>
<dbReference type="SUPFAM" id="SSF53474">
    <property type="entry name" value="alpha/beta-Hydrolases"/>
    <property type="match status" value="1"/>
</dbReference>
<dbReference type="Proteomes" id="UP000651517">
    <property type="component" value="Unassembled WGS sequence"/>
</dbReference>
<comment type="caution">
    <text evidence="3">The sequence shown here is derived from an EMBL/GenBank/DDBJ whole genome shotgun (WGS) entry which is preliminary data.</text>
</comment>
<keyword evidence="4" id="KW-1185">Reference proteome</keyword>
<dbReference type="InterPro" id="IPR001375">
    <property type="entry name" value="Peptidase_S9_cat"/>
</dbReference>
<dbReference type="Gene3D" id="3.40.50.1820">
    <property type="entry name" value="alpha/beta hydrolase"/>
    <property type="match status" value="1"/>
</dbReference>
<evidence type="ECO:0000313" key="4">
    <source>
        <dbReference type="Proteomes" id="UP000651517"/>
    </source>
</evidence>
<dbReference type="PANTHER" id="PTHR42776">
    <property type="entry name" value="SERINE PEPTIDASE S9 FAMILY MEMBER"/>
    <property type="match status" value="1"/>
</dbReference>
<proteinExistence type="predicted"/>
<dbReference type="Pfam" id="PF00326">
    <property type="entry name" value="Peptidase_S9"/>
    <property type="match status" value="1"/>
</dbReference>
<dbReference type="SUPFAM" id="SSF82171">
    <property type="entry name" value="DPP6 N-terminal domain-like"/>
    <property type="match status" value="1"/>
</dbReference>
<organism evidence="3 4">
    <name type="scientific">Brevibacterium gallinarum</name>
    <dbReference type="NCBI Taxonomy" id="2762220"/>
    <lineage>
        <taxon>Bacteria</taxon>
        <taxon>Bacillati</taxon>
        <taxon>Actinomycetota</taxon>
        <taxon>Actinomycetes</taxon>
        <taxon>Micrococcales</taxon>
        <taxon>Brevibacteriaceae</taxon>
        <taxon>Brevibacterium</taxon>
    </lineage>
</organism>
<gene>
    <name evidence="3" type="ORF">H9634_13135</name>
</gene>
<accession>A0ABR8WXB9</accession>
<dbReference type="InterPro" id="IPR029058">
    <property type="entry name" value="AB_hydrolase_fold"/>
</dbReference>
<name>A0ABR8WXB9_9MICO</name>
<dbReference type="PANTHER" id="PTHR42776:SF27">
    <property type="entry name" value="DIPEPTIDYL PEPTIDASE FAMILY MEMBER 6"/>
    <property type="match status" value="1"/>
</dbReference>
<dbReference type="EMBL" id="JACSPY010000018">
    <property type="protein sequence ID" value="MBD8021724.1"/>
    <property type="molecule type" value="Genomic_DNA"/>
</dbReference>
<sequence>MRRWLPEIFGDRQYSAVTISPDGRMLAWIDPGEQGPALMGLPLPSGPAAAETIAAHCAGSTSAEPQMLFAGEELRGYALLHDNTHIFCLIDPHGDENTRAVLLDRRGSAAPRAVTPEGVQCRLYVHRHTHPHSVYIGLNDRDPQLHDLHILDTRSGSTRLHTENPGYDSWILDHAGQVRGGTRMLPDAGVETELRWDRSGQELARPLRWQSSPSEATGSAVVGIGSVDGSERLWMTACHGSDHTQLLECVLNGTQITDHRVLAAFPDCSIDDVWTDPATGAPTAVEYGRHTQHITAFDDSTAAVIDRMRAEPDGRHYIHIDRRSSDPQVPWALHRDNGRSSPQSGVWVPTAERIVWLPPQLPGVSQLPDVHTVAVDVPAADGVQLPCYLSVPAAETSTARPRTEPIPAVVLVHGGPWERDEAHFDPEVTALTTAGCAVIRVNFRGSAGFGTSFLHAGDREWGRAMSQDLDDAAAHFVRSGLIDPQRVAIMGASYGGYAALLAACRAQRSGHFAYCCAVASMAPTDLPGLIEGIPAYWEPLRAILTTRVGDPADPASRRDLEAVSPINCIGDLAVPLLLAHGEHDPRVPSSHIDLIGQALRDRGLTARILRFADEGHGLVRFSNRMRFYNAALDFLSEHLALEPLPARTAASDPAPCFDDHAKGAR</sequence>
<feature type="domain" description="Peptidase S9 prolyl oligopeptidase catalytic" evidence="2">
    <location>
        <begin position="423"/>
        <end position="640"/>
    </location>
</feature>